<sequence length="101" mass="11801">MRFCIECSTILQYQGGTLKCPLCAYVYPIDKQIVTIEHILRKVLDPIFSEDDMKTMPQTSNVRCPACLHSDAYFHEMKILNELSIILYICSNVRCRKHWKS</sequence>
<dbReference type="SUPFAM" id="SSF57783">
    <property type="entry name" value="Zinc beta-ribbon"/>
    <property type="match status" value="1"/>
</dbReference>
<evidence type="ECO:0000313" key="6">
    <source>
        <dbReference type="EMBL" id="KMZ59631.1"/>
    </source>
</evidence>
<evidence type="ECO:0000256" key="4">
    <source>
        <dbReference type="PROSITE-ProRule" id="PRU00472"/>
    </source>
</evidence>
<dbReference type="Proteomes" id="UP000036987">
    <property type="component" value="Unassembled WGS sequence"/>
</dbReference>
<evidence type="ECO:0000259" key="5">
    <source>
        <dbReference type="PROSITE" id="PS51133"/>
    </source>
</evidence>
<keyword evidence="2 4" id="KW-0863">Zinc-finger</keyword>
<reference evidence="7" key="1">
    <citation type="journal article" date="2016" name="Nature">
        <title>The genome of the seagrass Zostera marina reveals angiosperm adaptation to the sea.</title>
        <authorList>
            <person name="Olsen J.L."/>
            <person name="Rouze P."/>
            <person name="Verhelst B."/>
            <person name="Lin Y.-C."/>
            <person name="Bayer T."/>
            <person name="Collen J."/>
            <person name="Dattolo E."/>
            <person name="De Paoli E."/>
            <person name="Dittami S."/>
            <person name="Maumus F."/>
            <person name="Michel G."/>
            <person name="Kersting A."/>
            <person name="Lauritano C."/>
            <person name="Lohaus R."/>
            <person name="Toepel M."/>
            <person name="Tonon T."/>
            <person name="Vanneste K."/>
            <person name="Amirebrahimi M."/>
            <person name="Brakel J."/>
            <person name="Bostroem C."/>
            <person name="Chovatia M."/>
            <person name="Grimwood J."/>
            <person name="Jenkins J.W."/>
            <person name="Jueterbock A."/>
            <person name="Mraz A."/>
            <person name="Stam W.T."/>
            <person name="Tice H."/>
            <person name="Bornberg-Bauer E."/>
            <person name="Green P.J."/>
            <person name="Pearson G.A."/>
            <person name="Procaccini G."/>
            <person name="Duarte C.M."/>
            <person name="Schmutz J."/>
            <person name="Reusch T.B.H."/>
            <person name="Van de Peer Y."/>
        </authorList>
    </citation>
    <scope>NUCLEOTIDE SEQUENCE [LARGE SCALE GENOMIC DNA]</scope>
    <source>
        <strain evidence="7">cv. Finnish</strain>
    </source>
</reference>
<dbReference type="GO" id="GO:0006386">
    <property type="term" value="P:termination of RNA polymerase III transcription"/>
    <property type="evidence" value="ECO:0000318"/>
    <property type="project" value="GO_Central"/>
</dbReference>
<evidence type="ECO:0000256" key="2">
    <source>
        <dbReference type="ARBA" id="ARBA00022771"/>
    </source>
</evidence>
<dbReference type="GO" id="GO:0003676">
    <property type="term" value="F:nucleic acid binding"/>
    <property type="evidence" value="ECO:0007669"/>
    <property type="project" value="InterPro"/>
</dbReference>
<comment type="caution">
    <text evidence="6">The sequence shown here is derived from an EMBL/GenBank/DDBJ whole genome shotgun (WGS) entry which is preliminary data.</text>
</comment>
<gene>
    <name evidence="6" type="ORF">ZOSMA_66G00510</name>
</gene>
<evidence type="ECO:0000256" key="3">
    <source>
        <dbReference type="ARBA" id="ARBA00022833"/>
    </source>
</evidence>
<dbReference type="OrthoDB" id="282152at2759"/>
<dbReference type="GO" id="GO:0003899">
    <property type="term" value="F:DNA-directed RNA polymerase activity"/>
    <property type="evidence" value="ECO:0007669"/>
    <property type="project" value="InterPro"/>
</dbReference>
<organism evidence="6 7">
    <name type="scientific">Zostera marina</name>
    <name type="common">Eelgrass</name>
    <dbReference type="NCBI Taxonomy" id="29655"/>
    <lineage>
        <taxon>Eukaryota</taxon>
        <taxon>Viridiplantae</taxon>
        <taxon>Streptophyta</taxon>
        <taxon>Embryophyta</taxon>
        <taxon>Tracheophyta</taxon>
        <taxon>Spermatophyta</taxon>
        <taxon>Magnoliopsida</taxon>
        <taxon>Liliopsida</taxon>
        <taxon>Zosteraceae</taxon>
        <taxon>Zostera</taxon>
    </lineage>
</organism>
<dbReference type="GO" id="GO:0008270">
    <property type="term" value="F:zinc ion binding"/>
    <property type="evidence" value="ECO:0007669"/>
    <property type="project" value="UniProtKB-KW"/>
</dbReference>
<dbReference type="PANTHER" id="PTHR11239">
    <property type="entry name" value="DNA-DIRECTED RNA POLYMERASE"/>
    <property type="match status" value="1"/>
</dbReference>
<dbReference type="Gene3D" id="2.20.25.10">
    <property type="match status" value="1"/>
</dbReference>
<accession>A0A0K9NS99</accession>
<evidence type="ECO:0000256" key="1">
    <source>
        <dbReference type="ARBA" id="ARBA00022723"/>
    </source>
</evidence>
<protein>
    <recommendedName>
        <fullName evidence="5">TFIIS-type domain-containing protein</fullName>
    </recommendedName>
</protein>
<feature type="domain" description="TFIIS-type" evidence="5">
    <location>
        <begin position="60"/>
        <end position="100"/>
    </location>
</feature>
<keyword evidence="7" id="KW-1185">Reference proteome</keyword>
<evidence type="ECO:0000313" key="7">
    <source>
        <dbReference type="Proteomes" id="UP000036987"/>
    </source>
</evidence>
<dbReference type="InterPro" id="IPR001222">
    <property type="entry name" value="Znf_TFIIS"/>
</dbReference>
<keyword evidence="3" id="KW-0862">Zinc</keyword>
<dbReference type="InterPro" id="IPR001529">
    <property type="entry name" value="Zn_ribbon_RPB9"/>
</dbReference>
<dbReference type="PANTHER" id="PTHR11239:SF12">
    <property type="entry name" value="DNA-DIRECTED RNA POLYMERASE III SUBUNIT RPC10"/>
    <property type="match status" value="1"/>
</dbReference>
<dbReference type="SMART" id="SM00661">
    <property type="entry name" value="RPOL9"/>
    <property type="match status" value="1"/>
</dbReference>
<proteinExistence type="predicted"/>
<dbReference type="InterPro" id="IPR012164">
    <property type="entry name" value="Rpa12/Rpb9/Rpc10/TFS"/>
</dbReference>
<dbReference type="PROSITE" id="PS51133">
    <property type="entry name" value="ZF_TFIIS_2"/>
    <property type="match status" value="1"/>
</dbReference>
<keyword evidence="1" id="KW-0479">Metal-binding</keyword>
<dbReference type="GO" id="GO:0005666">
    <property type="term" value="C:RNA polymerase III complex"/>
    <property type="evidence" value="ECO:0000318"/>
    <property type="project" value="GO_Central"/>
</dbReference>
<dbReference type="EMBL" id="LFYR01001757">
    <property type="protein sequence ID" value="KMZ59631.1"/>
    <property type="molecule type" value="Genomic_DNA"/>
</dbReference>
<dbReference type="STRING" id="29655.A0A0K9NS99"/>
<name>A0A0K9NS99_ZOSMR</name>
<dbReference type="AlphaFoldDB" id="A0A0K9NS99"/>